<evidence type="ECO:0000313" key="2">
    <source>
        <dbReference type="EMBL" id="SEE45028.1"/>
    </source>
</evidence>
<name>A0ABY0Z9A7_9PSED</name>
<accession>A0ABY0Z9A7</accession>
<keyword evidence="3" id="KW-1185">Reference proteome</keyword>
<evidence type="ECO:0000313" key="3">
    <source>
        <dbReference type="Proteomes" id="UP000183915"/>
    </source>
</evidence>
<gene>
    <name evidence="2" type="ORF">SAMN04490188_3900</name>
</gene>
<organism evidence="2 3">
    <name type="scientific">Pseudomonas kilonensis</name>
    <dbReference type="NCBI Taxonomy" id="132476"/>
    <lineage>
        <taxon>Bacteria</taxon>
        <taxon>Pseudomonadati</taxon>
        <taxon>Pseudomonadota</taxon>
        <taxon>Gammaproteobacteria</taxon>
        <taxon>Pseudomonadales</taxon>
        <taxon>Pseudomonadaceae</taxon>
        <taxon>Pseudomonas</taxon>
    </lineage>
</organism>
<dbReference type="EMBL" id="FNTT01000002">
    <property type="protein sequence ID" value="SEE45028.1"/>
    <property type="molecule type" value="Genomic_DNA"/>
</dbReference>
<comment type="caution">
    <text evidence="2">The sequence shown here is derived from an EMBL/GenBank/DDBJ whole genome shotgun (WGS) entry which is preliminary data.</text>
</comment>
<reference evidence="2 3" key="1">
    <citation type="submission" date="2016-10" db="EMBL/GenBank/DDBJ databases">
        <authorList>
            <person name="Varghese N."/>
            <person name="Submissions S."/>
        </authorList>
    </citation>
    <scope>NUCLEOTIDE SEQUENCE [LARGE SCALE GENOMIC DNA]</scope>
    <source>
        <strain evidence="2 3">BS3780</strain>
    </source>
</reference>
<proteinExistence type="predicted"/>
<evidence type="ECO:0000256" key="1">
    <source>
        <dbReference type="SAM" id="MobiDB-lite"/>
    </source>
</evidence>
<feature type="region of interest" description="Disordered" evidence="1">
    <location>
        <begin position="1"/>
        <end position="28"/>
    </location>
</feature>
<protein>
    <submittedName>
        <fullName evidence="2">Uncharacterized protein</fullName>
    </submittedName>
</protein>
<dbReference type="Proteomes" id="UP000183915">
    <property type="component" value="Unassembled WGS sequence"/>
</dbReference>
<feature type="compositionally biased region" description="Basic and acidic residues" evidence="1">
    <location>
        <begin position="18"/>
        <end position="28"/>
    </location>
</feature>
<sequence length="111" mass="12635">MKRRKHTSEPINPKYFHQKSEDQHTEQGKQKLNYIVVHKPSQLIKTVVTSSKVPTPDIVHSFHAASSIVLDRYYKLANKARRTGVLVNVGDLAAISPSFLESLADSNRRQR</sequence>